<dbReference type="SUPFAM" id="SSF143880">
    <property type="entry name" value="NE0471 N-terminal domain-like"/>
    <property type="match status" value="1"/>
</dbReference>
<proteinExistence type="predicted"/>
<gene>
    <name evidence="1" type="ORF">COMA1_20221</name>
</gene>
<protein>
    <recommendedName>
        <fullName evidence="3">DUF2442 domain-containing protein</fullName>
    </recommendedName>
</protein>
<evidence type="ECO:0008006" key="3">
    <source>
        <dbReference type="Google" id="ProtNLM"/>
    </source>
</evidence>
<name>A0A0S4LF31_9BACT</name>
<dbReference type="Gene3D" id="3.30.2020.10">
    <property type="entry name" value="NE0471-like N-terminal domain"/>
    <property type="match status" value="1"/>
</dbReference>
<dbReference type="InterPro" id="IPR018841">
    <property type="entry name" value="DUF2442"/>
</dbReference>
<dbReference type="RefSeq" id="WP_090747625.1">
    <property type="nucleotide sequence ID" value="NZ_CZQA01000008.1"/>
</dbReference>
<evidence type="ECO:0000313" key="2">
    <source>
        <dbReference type="Proteomes" id="UP000199032"/>
    </source>
</evidence>
<accession>A0A0S4LF31</accession>
<dbReference type="Pfam" id="PF10387">
    <property type="entry name" value="DUF2442"/>
    <property type="match status" value="1"/>
</dbReference>
<evidence type="ECO:0000313" key="1">
    <source>
        <dbReference type="EMBL" id="CUS35322.1"/>
    </source>
</evidence>
<dbReference type="Proteomes" id="UP000199032">
    <property type="component" value="Unassembled WGS sequence"/>
</dbReference>
<dbReference type="AlphaFoldDB" id="A0A0S4LF31"/>
<reference evidence="1 2" key="1">
    <citation type="submission" date="2015-10" db="EMBL/GenBank/DDBJ databases">
        <authorList>
            <person name="Gilbert D.G."/>
        </authorList>
    </citation>
    <scope>NUCLEOTIDE SEQUENCE [LARGE SCALE GENOMIC DNA]</scope>
    <source>
        <strain evidence="1">COMA1</strain>
    </source>
</reference>
<dbReference type="EMBL" id="CZQA01000008">
    <property type="protein sequence ID" value="CUS35322.1"/>
    <property type="molecule type" value="Genomic_DNA"/>
</dbReference>
<dbReference type="OrthoDB" id="9803723at2"/>
<dbReference type="InterPro" id="IPR036782">
    <property type="entry name" value="NE0471-like_N"/>
</dbReference>
<organism evidence="1 2">
    <name type="scientific">Candidatus Nitrospira nitrosa</name>
    <dbReference type="NCBI Taxonomy" id="1742972"/>
    <lineage>
        <taxon>Bacteria</taxon>
        <taxon>Pseudomonadati</taxon>
        <taxon>Nitrospirota</taxon>
        <taxon>Nitrospiria</taxon>
        <taxon>Nitrospirales</taxon>
        <taxon>Nitrospiraceae</taxon>
        <taxon>Nitrospira</taxon>
    </lineage>
</organism>
<keyword evidence="2" id="KW-1185">Reference proteome</keyword>
<dbReference type="STRING" id="1742972.COMA1_20221"/>
<sequence>MQPTQISQANRPLAVEPAIQPVAPWRVVSVRAEPVHRLHVTFADGTTGAVDLCNFLNGLLIQGTVFEPLRNPEVFAQVQVFMGTVQWANGADLAPDAMYDAIKRHGVWVVE</sequence>